<dbReference type="Proteomes" id="UP000038802">
    <property type="component" value="Unassembled WGS sequence"/>
</dbReference>
<proteinExistence type="predicted"/>
<protein>
    <submittedName>
        <fullName evidence="1">Uncharacterized protein</fullName>
    </submittedName>
</protein>
<organism evidence="1 3">
    <name type="scientific">Mycobacterium tuberculosis</name>
    <dbReference type="NCBI Taxonomy" id="1773"/>
    <lineage>
        <taxon>Bacteria</taxon>
        <taxon>Bacillati</taxon>
        <taxon>Actinomycetota</taxon>
        <taxon>Actinomycetes</taxon>
        <taxon>Mycobacteriales</taxon>
        <taxon>Mycobacteriaceae</taxon>
        <taxon>Mycobacterium</taxon>
        <taxon>Mycobacterium tuberculosis complex</taxon>
    </lineage>
</organism>
<evidence type="ECO:0000313" key="1">
    <source>
        <dbReference type="EMBL" id="COX69897.1"/>
    </source>
</evidence>
<evidence type="ECO:0000313" key="3">
    <source>
        <dbReference type="Proteomes" id="UP000038802"/>
    </source>
</evidence>
<gene>
    <name evidence="1" type="ORF">ERS007703_05417</name>
    <name evidence="2" type="ORF">ERS007739_01783</name>
</gene>
<dbReference type="AlphaFoldDB" id="A0A0U0TPD5"/>
<evidence type="ECO:0000313" key="4">
    <source>
        <dbReference type="Proteomes" id="UP000039021"/>
    </source>
</evidence>
<dbReference type="EMBL" id="CSBK01000738">
    <property type="protein sequence ID" value="COX83765.1"/>
    <property type="molecule type" value="Genomic_DNA"/>
</dbReference>
<reference evidence="3 4" key="2">
    <citation type="submission" date="2015-03" db="EMBL/GenBank/DDBJ databases">
        <authorList>
            <consortium name="Pathogen Informatics"/>
        </authorList>
    </citation>
    <scope>NUCLEOTIDE SEQUENCE [LARGE SCALE GENOMIC DNA]</scope>
    <source>
        <strain evidence="3">K00500041</strain>
        <strain evidence="4">N09902308</strain>
    </source>
</reference>
<name>A0A0U0TPD5_MYCTX</name>
<reference evidence="1" key="3">
    <citation type="submission" date="2015-03" db="EMBL/GenBank/DDBJ databases">
        <authorList>
            <person name="Murphy D."/>
        </authorList>
    </citation>
    <scope>NUCLEOTIDE SEQUENCE [LARGE SCALE GENOMIC DNA]</scope>
    <source>
        <strain evidence="1">K00500041</strain>
    </source>
</reference>
<evidence type="ECO:0000313" key="2">
    <source>
        <dbReference type="EMBL" id="COX83765.1"/>
    </source>
</evidence>
<sequence length="54" mass="5685">MGSPAPRFRPGTTLAATDEIWCGAISISPALVMARPGAATNDRAASSLRNRLRM</sequence>
<accession>A0A0U0TPD5</accession>
<dbReference type="EMBL" id="CSAE01001508">
    <property type="protein sequence ID" value="COX69897.1"/>
    <property type="molecule type" value="Genomic_DNA"/>
</dbReference>
<dbReference type="Proteomes" id="UP000039021">
    <property type="component" value="Unassembled WGS sequence"/>
</dbReference>
<reference evidence="2" key="1">
    <citation type="submission" date="2015-03" db="EMBL/GenBank/DDBJ databases">
        <authorList>
            <consortium name="Pathogen Informatics"/>
            <person name="Murphy D."/>
        </authorList>
    </citation>
    <scope>NUCLEOTIDE SEQUENCE</scope>
    <source>
        <strain evidence="2">N09902308</strain>
    </source>
</reference>